<dbReference type="Proteomes" id="UP000032180">
    <property type="component" value="Chromosome 4"/>
</dbReference>
<dbReference type="PANTHER" id="PTHR48047">
    <property type="entry name" value="GLYCOSYLTRANSFERASE"/>
    <property type="match status" value="1"/>
</dbReference>
<reference evidence="6" key="3">
    <citation type="submission" date="2015-04" db="UniProtKB">
        <authorList>
            <consortium name="EnsemblPlants"/>
        </authorList>
    </citation>
    <scope>IDENTIFICATION</scope>
</reference>
<keyword evidence="2 4" id="KW-0328">Glycosyltransferase</keyword>
<dbReference type="InterPro" id="IPR035595">
    <property type="entry name" value="UDP_glycos_trans_CS"/>
</dbReference>
<reference evidence="6 7" key="1">
    <citation type="submission" date="2012-08" db="EMBL/GenBank/DDBJ databases">
        <title>Oryza genome evolution.</title>
        <authorList>
            <person name="Wing R.A."/>
        </authorList>
    </citation>
    <scope>NUCLEOTIDE SEQUENCE</scope>
</reference>
<sequence>MSSSPKKHVVLFPFPGRGHLTAFLSLAGLLRRVLLPSATMTLVSTQRNVDTLRATAADAPFLNLHTLPFSPTDHGLPPGHQSSDVRPALTVRLYEAFETLQPAFDSFVSELISSRAADDDADVVVVVSDVFVAWTVEVARRHGCRHAFFVSCGAFGSAVLHSLWSHLPLYPDELTGRVLLPEYPDVFIHRSQVSKYTLAATGATTDGRTTYFDRQLRHGYQTDAVLVNTVAELEPDGLAMLRRTLKVPVWPVGPLTRAADAEPHDDDAVLRWMDAQPPRSVLYVSFGTDGTIRAEHMLELAAALKSSGRRFVWKINDADDVTLLPEGFEERARTEDTGFLIHGWAPQVRILAHASTGAFLSHCGWNSVLESVSCGVPMVGWPLSAEQFYNVMVLEELGVCVEVARGKTDDTVVERKRLAEVMETVMGETAKGDDMRRRVWQVRKVMVDAWKEDGGSSMVASQAFLEAMRLK</sequence>
<dbReference type="CDD" id="cd03784">
    <property type="entry name" value="GT1_Gtf-like"/>
    <property type="match status" value="1"/>
</dbReference>
<accession>A0A0D9W319</accession>
<dbReference type="EC" id="2.4.1.-" evidence="5"/>
<proteinExistence type="inferred from homology"/>
<evidence type="ECO:0000256" key="3">
    <source>
        <dbReference type="ARBA" id="ARBA00022679"/>
    </source>
</evidence>
<dbReference type="EnsemblPlants" id="LPERR04G03900.1">
    <property type="protein sequence ID" value="LPERR04G03900.1"/>
    <property type="gene ID" value="LPERR04G03900"/>
</dbReference>
<evidence type="ECO:0000256" key="5">
    <source>
        <dbReference type="RuleBase" id="RU362057"/>
    </source>
</evidence>
<evidence type="ECO:0000256" key="2">
    <source>
        <dbReference type="ARBA" id="ARBA00022676"/>
    </source>
</evidence>
<dbReference type="Pfam" id="PF00201">
    <property type="entry name" value="UDPGT"/>
    <property type="match status" value="1"/>
</dbReference>
<dbReference type="Gramene" id="LPERR04G03900.1">
    <property type="protein sequence ID" value="LPERR04G03900.1"/>
    <property type="gene ID" value="LPERR04G03900"/>
</dbReference>
<evidence type="ECO:0000313" key="6">
    <source>
        <dbReference type="EnsemblPlants" id="LPERR04G03900.1"/>
    </source>
</evidence>
<dbReference type="Gene3D" id="3.40.50.2000">
    <property type="entry name" value="Glycogen Phosphorylase B"/>
    <property type="match status" value="2"/>
</dbReference>
<evidence type="ECO:0000313" key="7">
    <source>
        <dbReference type="Proteomes" id="UP000032180"/>
    </source>
</evidence>
<dbReference type="PANTHER" id="PTHR48047:SF188">
    <property type="entry name" value="GLYCOSYLTRANSFERASE"/>
    <property type="match status" value="1"/>
</dbReference>
<dbReference type="eggNOG" id="KOG1192">
    <property type="taxonomic scope" value="Eukaryota"/>
</dbReference>
<comment type="similarity">
    <text evidence="1 4">Belongs to the UDP-glycosyltransferase family.</text>
</comment>
<reference evidence="7" key="2">
    <citation type="submission" date="2013-12" db="EMBL/GenBank/DDBJ databases">
        <authorList>
            <person name="Yu Y."/>
            <person name="Lee S."/>
            <person name="de Baynast K."/>
            <person name="Wissotski M."/>
            <person name="Liu L."/>
            <person name="Talag J."/>
            <person name="Goicoechea J."/>
            <person name="Angelova A."/>
            <person name="Jetty R."/>
            <person name="Kudrna D."/>
            <person name="Golser W."/>
            <person name="Rivera L."/>
            <person name="Zhang J."/>
            <person name="Wing R."/>
        </authorList>
    </citation>
    <scope>NUCLEOTIDE SEQUENCE</scope>
</reference>
<dbReference type="FunFam" id="3.40.50.2000:FF:000064">
    <property type="entry name" value="Glycosyltransferase"/>
    <property type="match status" value="1"/>
</dbReference>
<keyword evidence="3 4" id="KW-0808">Transferase</keyword>
<dbReference type="SUPFAM" id="SSF53756">
    <property type="entry name" value="UDP-Glycosyltransferase/glycogen phosphorylase"/>
    <property type="match status" value="1"/>
</dbReference>
<protein>
    <recommendedName>
        <fullName evidence="5">Glycosyltransferase</fullName>
        <ecNumber evidence="5">2.4.1.-</ecNumber>
    </recommendedName>
</protein>
<dbReference type="InterPro" id="IPR002213">
    <property type="entry name" value="UDP_glucos_trans"/>
</dbReference>
<keyword evidence="7" id="KW-1185">Reference proteome</keyword>
<dbReference type="FunFam" id="3.40.50.2000:FF:000103">
    <property type="entry name" value="Glycosyltransferase"/>
    <property type="match status" value="1"/>
</dbReference>
<name>A0A0D9W319_9ORYZ</name>
<evidence type="ECO:0000256" key="4">
    <source>
        <dbReference type="RuleBase" id="RU003718"/>
    </source>
</evidence>
<dbReference type="AlphaFoldDB" id="A0A0D9W319"/>
<dbReference type="PROSITE" id="PS00375">
    <property type="entry name" value="UDPGT"/>
    <property type="match status" value="1"/>
</dbReference>
<evidence type="ECO:0000256" key="1">
    <source>
        <dbReference type="ARBA" id="ARBA00009995"/>
    </source>
</evidence>
<dbReference type="GO" id="GO:0035251">
    <property type="term" value="F:UDP-glucosyltransferase activity"/>
    <property type="evidence" value="ECO:0007669"/>
    <property type="project" value="TreeGrafter"/>
</dbReference>
<dbReference type="HOGENOM" id="CLU_001724_2_2_1"/>
<organism evidence="6 7">
    <name type="scientific">Leersia perrieri</name>
    <dbReference type="NCBI Taxonomy" id="77586"/>
    <lineage>
        <taxon>Eukaryota</taxon>
        <taxon>Viridiplantae</taxon>
        <taxon>Streptophyta</taxon>
        <taxon>Embryophyta</taxon>
        <taxon>Tracheophyta</taxon>
        <taxon>Spermatophyta</taxon>
        <taxon>Magnoliopsida</taxon>
        <taxon>Liliopsida</taxon>
        <taxon>Poales</taxon>
        <taxon>Poaceae</taxon>
        <taxon>BOP clade</taxon>
        <taxon>Oryzoideae</taxon>
        <taxon>Oryzeae</taxon>
        <taxon>Oryzinae</taxon>
        <taxon>Leersia</taxon>
    </lineage>
</organism>